<sequence length="939" mass="103400">MYDRGVNIPPVLCASGFQEEPDRLIQKAATGDEQVIIHTPPKPSMTTNATSRHSPPSDNMVWVSTKSPQIYKAKKFYKAYIEEIPAPASVSGDWKQTVYERLLEHLEQISERLGTQEPTLRAEETAAEPELCMAAERPVTLLWDRREAFVGLRPTVWISCGSRKCREKVGEVLSQLHYLHQFLSTHGMDEPHLSLDAPRPSTTKQSPSSDEHQDPIEGVSFHIQRLPKGTSTLCGARARFTVHTPQDDYEHFAIIGGLVSVDGHIFGLTTAHGVVDEVAYRTAISKGDVARNSTVDSGVSGSGSESDEDEASTQRSSSPTNLGNHPDPLPGNADWKRIPFPRTIAYLQRGTSTGDWMFPEKAPPTSDFALFDIDSYDNMTNTLLSNNTEIPISGFLTHKELTAGKVRIITVCGGTTIEGQMLEASSCIIMKGVAFYTKKIRTTSIIGLGVSGSWVVRNDKLCGVVFATYDSSPYLHMLPAETIFEDLKWMFGTQKVEVFTRPRNATFPENRLSTGSGLNTIASPASPQASVRKRLPHLCSDSLSRTRNEQSPARSVSSTTLTAGLLDETPRLRRSVSGNSQDTFCRTSRASRILPNLEGLTDTTCKLTAIEGFGVIPLSRDKTLIFLLCDKESGEWTFPTGKWKASWEYASVGETVLEVGREQAGMICEYGSGLGLVSTETNNAWRRSPSPITTLRGLVDDRRSDTAGDADEHISHLGLDPQASFIHWHQFTTVVQSGSEAAELKESGSSKETKDALPVMQTKLESAQKKAITAKEDTKGDADELKSYPELRTRPFRWGSSLPVGLDTTHDASENDESGPIRESRYAFGLDFGEYERSHPATGIFHAEGDDSIGDQVYLGPTFGSYLADEDDELGQATERRPDVSDRTTAAYFQVVFSSWANQPQTRTGAWCRYSEARRLLERQPGLLVILDKCGMETS</sequence>
<feature type="region of interest" description="Disordered" evidence="1">
    <location>
        <begin position="291"/>
        <end position="335"/>
    </location>
</feature>
<feature type="compositionally biased region" description="Low complexity" evidence="1">
    <location>
        <begin position="293"/>
        <end position="304"/>
    </location>
</feature>
<evidence type="ECO:0000313" key="2">
    <source>
        <dbReference type="EMBL" id="KAF2851742.1"/>
    </source>
</evidence>
<organism evidence="2 3">
    <name type="scientific">Plenodomus tracheiphilus IPT5</name>
    <dbReference type="NCBI Taxonomy" id="1408161"/>
    <lineage>
        <taxon>Eukaryota</taxon>
        <taxon>Fungi</taxon>
        <taxon>Dikarya</taxon>
        <taxon>Ascomycota</taxon>
        <taxon>Pezizomycotina</taxon>
        <taxon>Dothideomycetes</taxon>
        <taxon>Pleosporomycetidae</taxon>
        <taxon>Pleosporales</taxon>
        <taxon>Pleosporineae</taxon>
        <taxon>Leptosphaeriaceae</taxon>
        <taxon>Plenodomus</taxon>
    </lineage>
</organism>
<keyword evidence="3" id="KW-1185">Reference proteome</keyword>
<feature type="compositionally biased region" description="Polar residues" evidence="1">
    <location>
        <begin position="44"/>
        <end position="59"/>
    </location>
</feature>
<reference evidence="2" key="1">
    <citation type="submission" date="2020-01" db="EMBL/GenBank/DDBJ databases">
        <authorList>
            <consortium name="DOE Joint Genome Institute"/>
            <person name="Haridas S."/>
            <person name="Albert R."/>
            <person name="Binder M."/>
            <person name="Bloem J."/>
            <person name="Labutti K."/>
            <person name="Salamov A."/>
            <person name="Andreopoulos B."/>
            <person name="Baker S.E."/>
            <person name="Barry K."/>
            <person name="Bills G."/>
            <person name="Bluhm B.H."/>
            <person name="Cannon C."/>
            <person name="Castanera R."/>
            <person name="Culley D.E."/>
            <person name="Daum C."/>
            <person name="Ezra D."/>
            <person name="Gonzalez J.B."/>
            <person name="Henrissat B."/>
            <person name="Kuo A."/>
            <person name="Liang C."/>
            <person name="Lipzen A."/>
            <person name="Lutzoni F."/>
            <person name="Magnuson J."/>
            <person name="Mondo S."/>
            <person name="Nolan M."/>
            <person name="Ohm R."/>
            <person name="Pangilinan J."/>
            <person name="Park H.-J."/>
            <person name="Ramirez L."/>
            <person name="Alfaro M."/>
            <person name="Sun H."/>
            <person name="Tritt A."/>
            <person name="Yoshinaga Y."/>
            <person name="Zwiers L.-H."/>
            <person name="Turgeon B.G."/>
            <person name="Goodwin S.B."/>
            <person name="Spatafora J.W."/>
            <person name="Crous P.W."/>
            <person name="Grigoriev I.V."/>
        </authorList>
    </citation>
    <scope>NUCLEOTIDE SEQUENCE</scope>
    <source>
        <strain evidence="2">IPT5</strain>
    </source>
</reference>
<feature type="region of interest" description="Disordered" evidence="1">
    <location>
        <begin position="189"/>
        <end position="215"/>
    </location>
</feature>
<dbReference type="OrthoDB" id="4395072at2759"/>
<dbReference type="AlphaFoldDB" id="A0A6A7B945"/>
<dbReference type="Proteomes" id="UP000799423">
    <property type="component" value="Unassembled WGS sequence"/>
</dbReference>
<dbReference type="EMBL" id="MU006301">
    <property type="protein sequence ID" value="KAF2851742.1"/>
    <property type="molecule type" value="Genomic_DNA"/>
</dbReference>
<gene>
    <name evidence="2" type="ORF">T440DRAFT_554180</name>
</gene>
<feature type="region of interest" description="Disordered" evidence="1">
    <location>
        <begin position="37"/>
        <end position="59"/>
    </location>
</feature>
<accession>A0A6A7B945</accession>
<proteinExistence type="predicted"/>
<feature type="compositionally biased region" description="Polar residues" evidence="1">
    <location>
        <begin position="314"/>
        <end position="323"/>
    </location>
</feature>
<protein>
    <submittedName>
        <fullName evidence="2">Uncharacterized protein</fullName>
    </submittedName>
</protein>
<evidence type="ECO:0000256" key="1">
    <source>
        <dbReference type="SAM" id="MobiDB-lite"/>
    </source>
</evidence>
<name>A0A6A7B945_9PLEO</name>
<evidence type="ECO:0000313" key="3">
    <source>
        <dbReference type="Proteomes" id="UP000799423"/>
    </source>
</evidence>